<gene>
    <name evidence="3" type="ORF">DWY69_04955</name>
    <name evidence="2" type="ORF">DXC51_10300</name>
</gene>
<dbReference type="GeneID" id="97987257"/>
<feature type="region of interest" description="Disordered" evidence="1">
    <location>
        <begin position="22"/>
        <end position="72"/>
    </location>
</feature>
<dbReference type="OrthoDB" id="2088484at2"/>
<name>A0A3E3I5K8_9FIRM</name>
<dbReference type="AlphaFoldDB" id="A0A3E3I5K8"/>
<comment type="caution">
    <text evidence="2">The sequence shown here is derived from an EMBL/GenBank/DDBJ whole genome shotgun (WGS) entry which is preliminary data.</text>
</comment>
<evidence type="ECO:0000256" key="1">
    <source>
        <dbReference type="SAM" id="MobiDB-lite"/>
    </source>
</evidence>
<accession>A0A3E3I5K8</accession>
<dbReference type="Proteomes" id="UP000260812">
    <property type="component" value="Unassembled WGS sequence"/>
</dbReference>
<dbReference type="Proteomes" id="UP000261166">
    <property type="component" value="Unassembled WGS sequence"/>
</dbReference>
<evidence type="ECO:0000313" key="3">
    <source>
        <dbReference type="EMBL" id="RGE73527.1"/>
    </source>
</evidence>
<dbReference type="EMBL" id="QVLV01000006">
    <property type="protein sequence ID" value="RGE60928.1"/>
    <property type="molecule type" value="Genomic_DNA"/>
</dbReference>
<sequence length="180" mass="19855">MSGIISVIIWIVIMAAVSGVLKGKSNGSGTKDRNPYNKNGTTVPPQNTRNNGNAMPQSRAPQPDYSAGTVPEKHRHGAVKGTHQTPPASMATEKQANMSTTDYLRQKAVLDEADHLQDKRQEEMRTRWETGGLPSAQRLYEGDSVPQGMRVIKCSYCGAENLVPQGSRQKYTCYFCREEL</sequence>
<evidence type="ECO:0000313" key="4">
    <source>
        <dbReference type="Proteomes" id="UP000260812"/>
    </source>
</evidence>
<keyword evidence="4" id="KW-1185">Reference proteome</keyword>
<dbReference type="RefSeq" id="WP_025490721.1">
    <property type="nucleotide sequence ID" value="NZ_CALBAU010000335.1"/>
</dbReference>
<evidence type="ECO:0000313" key="5">
    <source>
        <dbReference type="Proteomes" id="UP000261166"/>
    </source>
</evidence>
<dbReference type="EMBL" id="QVLU01000003">
    <property type="protein sequence ID" value="RGE73527.1"/>
    <property type="molecule type" value="Genomic_DNA"/>
</dbReference>
<organism evidence="2 4">
    <name type="scientific">Eisenbergiella massiliensis</name>
    <dbReference type="NCBI Taxonomy" id="1720294"/>
    <lineage>
        <taxon>Bacteria</taxon>
        <taxon>Bacillati</taxon>
        <taxon>Bacillota</taxon>
        <taxon>Clostridia</taxon>
        <taxon>Lachnospirales</taxon>
        <taxon>Lachnospiraceae</taxon>
        <taxon>Eisenbergiella</taxon>
    </lineage>
</organism>
<reference evidence="2 5" key="1">
    <citation type="submission" date="2018-08" db="EMBL/GenBank/DDBJ databases">
        <title>A genome reference for cultivated species of the human gut microbiota.</title>
        <authorList>
            <person name="Zou Y."/>
            <person name="Xue W."/>
            <person name="Luo G."/>
        </authorList>
    </citation>
    <scope>NUCLEOTIDE SEQUENCE [LARGE SCALE GENOMIC DNA]</scope>
    <source>
        <strain evidence="3 5">AF26-4BH</strain>
        <strain evidence="2">TF05-5AC</strain>
    </source>
</reference>
<protein>
    <submittedName>
        <fullName evidence="2">Uncharacterized protein</fullName>
    </submittedName>
</protein>
<feature type="compositionally biased region" description="Polar residues" evidence="1">
    <location>
        <begin position="36"/>
        <end position="60"/>
    </location>
</feature>
<evidence type="ECO:0000313" key="2">
    <source>
        <dbReference type="EMBL" id="RGE60928.1"/>
    </source>
</evidence>
<proteinExistence type="predicted"/>